<dbReference type="Pfam" id="PF09362">
    <property type="entry name" value="DUF1996"/>
    <property type="match status" value="1"/>
</dbReference>
<proteinExistence type="predicted"/>
<comment type="caution">
    <text evidence="3">The sequence shown here is derived from an EMBL/GenBank/DDBJ whole genome shotgun (WGS) entry which is preliminary data.</text>
</comment>
<dbReference type="InterPro" id="IPR002889">
    <property type="entry name" value="WSC_carb-bd"/>
</dbReference>
<feature type="domain" description="WSC" evidence="2">
    <location>
        <begin position="376"/>
        <end position="468"/>
    </location>
</feature>
<dbReference type="InterPro" id="IPR018535">
    <property type="entry name" value="DUF1996"/>
</dbReference>
<dbReference type="EMBL" id="JAKLMC020000010">
    <property type="protein sequence ID" value="KAK5953727.1"/>
    <property type="molecule type" value="Genomic_DNA"/>
</dbReference>
<evidence type="ECO:0000313" key="3">
    <source>
        <dbReference type="EMBL" id="KAK5953727.1"/>
    </source>
</evidence>
<dbReference type="Proteomes" id="UP001316803">
    <property type="component" value="Unassembled WGS sequence"/>
</dbReference>
<evidence type="ECO:0000313" key="4">
    <source>
        <dbReference type="Proteomes" id="UP001316803"/>
    </source>
</evidence>
<accession>A0AAN8ELP9</accession>
<dbReference type="AlphaFoldDB" id="A0AAN8ELP9"/>
<feature type="domain" description="WSC" evidence="2">
    <location>
        <begin position="613"/>
        <end position="707"/>
    </location>
</feature>
<dbReference type="PANTHER" id="PTHR43662:SF3">
    <property type="entry name" value="DOMAIN PROTEIN, PUTATIVE (AFU_ORTHOLOGUE AFUA_6G11970)-RELATED"/>
    <property type="match status" value="1"/>
</dbReference>
<dbReference type="SMART" id="SM00321">
    <property type="entry name" value="WSC"/>
    <property type="match status" value="3"/>
</dbReference>
<feature type="chain" id="PRO_5043010050" description="WSC domain-containing protein" evidence="1">
    <location>
        <begin position="22"/>
        <end position="726"/>
    </location>
</feature>
<feature type="signal peptide" evidence="1">
    <location>
        <begin position="1"/>
        <end position="21"/>
    </location>
</feature>
<dbReference type="Pfam" id="PF01822">
    <property type="entry name" value="WSC"/>
    <property type="match status" value="3"/>
</dbReference>
<keyword evidence="4" id="KW-1185">Reference proteome</keyword>
<dbReference type="PROSITE" id="PS51212">
    <property type="entry name" value="WSC"/>
    <property type="match status" value="3"/>
</dbReference>
<feature type="domain" description="WSC" evidence="2">
    <location>
        <begin position="498"/>
        <end position="592"/>
    </location>
</feature>
<reference evidence="3 4" key="1">
    <citation type="submission" date="2022-12" db="EMBL/GenBank/DDBJ databases">
        <title>Genomic features and morphological characterization of a novel Knufia sp. strain isolated from spacecraft assembly facility.</title>
        <authorList>
            <person name="Teixeira M."/>
            <person name="Chander A.M."/>
            <person name="Stajich J.E."/>
            <person name="Venkateswaran K."/>
        </authorList>
    </citation>
    <scope>NUCLEOTIDE SEQUENCE [LARGE SCALE GENOMIC DNA]</scope>
    <source>
        <strain evidence="3 4">FJI-L2-BK-P2</strain>
    </source>
</reference>
<keyword evidence="1" id="KW-0732">Signal</keyword>
<sequence length="726" mass="76041">MPSLNFTQLLALVAGIPAVSAFWRMECGVIQLGRVDPIINPGNVSGHVHIVASPNNFNISSNYDSLQSSLCTSCTVQVDKSAYWTPYMYYQKADGTFVDVPQGGVIVYYLGRGQGNATSFPPGFRMLSGNSSLRAYDNNAMTYGTAQEAPRPISDRVSFNCINYAKPAPETPAFPAVMNCPQGLRAQIQFQSCWDGVNLYKADQSHVAYLSRIDNGICPPTHPVLLPHLFYEVYYSIDQIDSSDGGKFVFASGDSTGYGYHGDFMNGWDPAVQANAVQNCLESSGSGQIDDCPILKANNDAQSGSNCPQQPALVDEKVTGSLSALPGCNTPSAGPGPAQMKVCPARLLVPNTITDGQTRQVPMPGTTTSNLASGSSATYKGCYVDGTNGRALSGSTFADDKNMTTQTCGAFCQSKGFNLFGTEYARECYCGNAITTANSTQSDCSMACSGDMLSYCGGPNRLSVWSISAASASSSSSTPTSTPSATSSPAAFGPTVSNATYLGCYTDSVSARTLTGYYNNNASQTLDTCAAAARANNLAYFGVEYGAECFAGNTIASSASSGSTACTMKCGGDSSGKTVCGGSNAISLFRNDAFASAANKASISVKSTSGTASYSYAGCYTDAAGRKRTLTDYFFSDPKMTVEMCANACFGRGYSFAGTEYANECYCGGAVKNGAVKGSDGMCGMRCVGDRKEYCGAGGRITVYQKTAAGKMRRSGRGVRVEGVSV</sequence>
<organism evidence="3 4">
    <name type="scientific">Knufia fluminis</name>
    <dbReference type="NCBI Taxonomy" id="191047"/>
    <lineage>
        <taxon>Eukaryota</taxon>
        <taxon>Fungi</taxon>
        <taxon>Dikarya</taxon>
        <taxon>Ascomycota</taxon>
        <taxon>Pezizomycotina</taxon>
        <taxon>Eurotiomycetes</taxon>
        <taxon>Chaetothyriomycetidae</taxon>
        <taxon>Chaetothyriales</taxon>
        <taxon>Trichomeriaceae</taxon>
        <taxon>Knufia</taxon>
    </lineage>
</organism>
<name>A0AAN8ELP9_9EURO</name>
<dbReference type="PANTHER" id="PTHR43662">
    <property type="match status" value="1"/>
</dbReference>
<evidence type="ECO:0000256" key="1">
    <source>
        <dbReference type="SAM" id="SignalP"/>
    </source>
</evidence>
<gene>
    <name evidence="3" type="ORF">OHC33_004996</name>
</gene>
<evidence type="ECO:0000259" key="2">
    <source>
        <dbReference type="PROSITE" id="PS51212"/>
    </source>
</evidence>
<protein>
    <recommendedName>
        <fullName evidence="2">WSC domain-containing protein</fullName>
    </recommendedName>
</protein>